<evidence type="ECO:0000313" key="1">
    <source>
        <dbReference type="EMBL" id="ARF08595.1"/>
    </source>
</evidence>
<reference evidence="1" key="1">
    <citation type="journal article" date="2017" name="Science">
        <title>Giant viruses with an expanded complement of translation system components.</title>
        <authorList>
            <person name="Schulz F."/>
            <person name="Yutin N."/>
            <person name="Ivanova N.N."/>
            <person name="Ortega D.R."/>
            <person name="Lee T.K."/>
            <person name="Vierheilig J."/>
            <person name="Daims H."/>
            <person name="Horn M."/>
            <person name="Wagner M."/>
            <person name="Jensen G.J."/>
            <person name="Kyrpides N.C."/>
            <person name="Koonin E.V."/>
            <person name="Woyke T."/>
        </authorList>
    </citation>
    <scope>NUCLEOTIDE SEQUENCE</scope>
    <source>
        <strain evidence="1">CTV1</strain>
    </source>
</reference>
<dbReference type="EMBL" id="KY684083">
    <property type="protein sequence ID" value="ARF08595.1"/>
    <property type="molecule type" value="Genomic_DNA"/>
</dbReference>
<organism evidence="1">
    <name type="scientific">Catovirus CTV1</name>
    <dbReference type="NCBI Taxonomy" id="1977631"/>
    <lineage>
        <taxon>Viruses</taxon>
        <taxon>Varidnaviria</taxon>
        <taxon>Bamfordvirae</taxon>
        <taxon>Nucleocytoviricota</taxon>
        <taxon>Megaviricetes</taxon>
        <taxon>Imitervirales</taxon>
        <taxon>Mimiviridae</taxon>
        <taxon>Klosneuvirinae</taxon>
        <taxon>Catovirus</taxon>
    </lineage>
</organism>
<name>A0A1V0SA50_9VIRU</name>
<sequence length="435" mass="49936">MAKFSVNGVITQISETILNKYLDSYLTILSKLSKNSTIPVDKFEDSIIVEEDNEIFDKIVMVYKYGLQSLPIFDKTFIEKLRFYGVLDNIVPMVNKYATNIGVVNDLQKAKLKEELKNIGLDICKVDEFLIKTNATMSGPLVLKSFYFQEWKTIGSMALPLVEISMSESFAQFVNDDGIPNNVVPHIFNNSRYDNDDPYLSGSNNFVRAVINKICSLFYLKQNSKIWIYTLEKNDSLMSFKVFGDGMICLMDLHIKKNDYIVSNNLHKLCYYDGYNFISREDKTEKLQNSYDTVLSYDDIAVFRDKISLIQQNQINYIDSIVELFVSLTSSKVREYVGKLKQDRRNKFGINPSSTSSIKPGSLLFDDDMMAINYLLNGIRCDIGPITLEKAQRMIIKLCCIENISSQYFVAHTVPFHNLITPFQEGISFVARFDY</sequence>
<gene>
    <name evidence="1" type="ORF">Catovirus_1_645</name>
</gene>
<proteinExistence type="predicted"/>
<accession>A0A1V0SA50</accession>
<protein>
    <submittedName>
        <fullName evidence="1">Uncharacterized protein</fullName>
    </submittedName>
</protein>